<reference evidence="6 8" key="2">
    <citation type="submission" date="2019-07" db="EMBL/GenBank/DDBJ databases">
        <authorList>
            <consortium name="GenomeTrakr: Next Generation Sequencing Network for Food Pathogen Tracability"/>
        </authorList>
    </citation>
    <scope>NUCLEOTIDE SEQUENCE [LARGE SCALE GENOMIC DNA]</scope>
    <source>
        <strain evidence="3 8">FDA00014336</strain>
        <strain evidence="4 6">FDA00014370</strain>
        <strain evidence="1 5">FLAG-54356</strain>
    </source>
</reference>
<protein>
    <submittedName>
        <fullName evidence="2">Uncharacterized protein</fullName>
    </submittedName>
</protein>
<gene>
    <name evidence="1" type="ORF">BCZ21_05010</name>
    <name evidence="2" type="ORF">FA835_14305</name>
    <name evidence="3" type="ORF">FLR03_11335</name>
    <name evidence="4" type="ORF">FNX40_01885</name>
</gene>
<evidence type="ECO:0000313" key="2">
    <source>
        <dbReference type="EMBL" id="EAK9318266.1"/>
    </source>
</evidence>
<proteinExistence type="predicted"/>
<evidence type="ECO:0000313" key="5">
    <source>
        <dbReference type="Proteomes" id="UP000337746"/>
    </source>
</evidence>
<dbReference type="Proteomes" id="UP000410967">
    <property type="component" value="Unassembled WGS sequence"/>
</dbReference>
<comment type="caution">
    <text evidence="2">The sequence shown here is derived from an EMBL/GenBank/DDBJ whole genome shotgun (WGS) entry which is preliminary data.</text>
</comment>
<dbReference type="Proteomes" id="UP000337746">
    <property type="component" value="Unassembled WGS sequence"/>
</dbReference>
<evidence type="ECO:0000313" key="4">
    <source>
        <dbReference type="EMBL" id="ECC1555550.1"/>
    </source>
</evidence>
<dbReference type="RefSeq" id="WP_031670091.1">
    <property type="nucleotide sequence ID" value="NZ_JBALAT010000003.1"/>
</dbReference>
<dbReference type="Proteomes" id="UP000389283">
    <property type="component" value="Unassembled WGS sequence"/>
</dbReference>
<evidence type="ECO:0000313" key="3">
    <source>
        <dbReference type="EMBL" id="ECB9474268.1"/>
    </source>
</evidence>
<reference evidence="2 7" key="1">
    <citation type="submission" date="2019-04" db="EMBL/GenBank/DDBJ databases">
        <authorList>
            <consortium name="GenomeTrakr network: Whole genome sequencing for foodborne pathogen traceback"/>
        </authorList>
    </citation>
    <scope>NUCLEOTIDE SEQUENCE [LARGE SCALE GENOMIC DNA]</scope>
    <source>
        <strain evidence="2 7">PHLUSALM00088</strain>
    </source>
</reference>
<dbReference type="EMBL" id="AABAWE010000002">
    <property type="protein sequence ID" value="EAG2086609.1"/>
    <property type="molecule type" value="Genomic_DNA"/>
</dbReference>
<sequence>MSSTNIHVVRANGNVEIYAEVKNSFAGAMKVWNSLNAKYDFRDNLFTEFKKTFSSFNKGVYEDFENVVLGSTFDNVIVKKEDIQLLIAAYEKYIDEFDGSNLGLQIEIFRQIENEADAIGIAWCQTSVCDDLWDFGYDEEKDELIPYNIYKGDDHWFLFDNILTKEEQA</sequence>
<dbReference type="EMBL" id="AACKDQ010000044">
    <property type="protein sequence ID" value="EAK9318266.1"/>
    <property type="molecule type" value="Genomic_DNA"/>
</dbReference>
<dbReference type="AlphaFoldDB" id="A0A473SU86"/>
<evidence type="ECO:0000313" key="8">
    <source>
        <dbReference type="Proteomes" id="UP000423131"/>
    </source>
</evidence>
<organism evidence="2 7">
    <name type="scientific">Listeria monocytogenes</name>
    <dbReference type="NCBI Taxonomy" id="1639"/>
    <lineage>
        <taxon>Bacteria</taxon>
        <taxon>Bacillati</taxon>
        <taxon>Bacillota</taxon>
        <taxon>Bacilli</taxon>
        <taxon>Bacillales</taxon>
        <taxon>Listeriaceae</taxon>
        <taxon>Listeria</taxon>
    </lineage>
</organism>
<accession>A0A473SU86</accession>
<dbReference type="EMBL" id="AAIAJJ010000001">
    <property type="protein sequence ID" value="ECC1555550.1"/>
    <property type="molecule type" value="Genomic_DNA"/>
</dbReference>
<evidence type="ECO:0000313" key="1">
    <source>
        <dbReference type="EMBL" id="EAG2086609.1"/>
    </source>
</evidence>
<dbReference type="Proteomes" id="UP000423131">
    <property type="component" value="Unassembled WGS sequence"/>
</dbReference>
<dbReference type="EMBL" id="AAHZFN010000014">
    <property type="protein sequence ID" value="ECB9474268.1"/>
    <property type="molecule type" value="Genomic_DNA"/>
</dbReference>
<evidence type="ECO:0000313" key="7">
    <source>
        <dbReference type="Proteomes" id="UP000410967"/>
    </source>
</evidence>
<evidence type="ECO:0000313" key="6">
    <source>
        <dbReference type="Proteomes" id="UP000389283"/>
    </source>
</evidence>
<name>A0A473SU86_LISMN</name>